<evidence type="ECO:0000313" key="2">
    <source>
        <dbReference type="EMBL" id="CEK65655.1"/>
    </source>
</evidence>
<reference evidence="1" key="1">
    <citation type="submission" date="2014-12" db="EMBL/GenBank/DDBJ databases">
        <title>Insight into the proteome of Arion vulgaris.</title>
        <authorList>
            <person name="Aradska J."/>
            <person name="Bulat T."/>
            <person name="Smidak R."/>
            <person name="Sarate P."/>
            <person name="Gangsoo J."/>
            <person name="Sialana F."/>
            <person name="Bilban M."/>
            <person name="Lubec G."/>
        </authorList>
    </citation>
    <scope>NUCLEOTIDE SEQUENCE</scope>
    <source>
        <tissue evidence="1">Skin</tissue>
    </source>
</reference>
<proteinExistence type="predicted"/>
<sequence>MYNCELVIQIKFTDMNYSDLTFFQSELGLNSSEQSDTHNLYFIEPDKQQQI</sequence>
<name>A0A0B6ZAM2_9EUPU</name>
<dbReference type="AlphaFoldDB" id="A0A0B6ZAM2"/>
<evidence type="ECO:0000313" key="1">
    <source>
        <dbReference type="EMBL" id="CEK65654.1"/>
    </source>
</evidence>
<accession>A0A0B6ZAM2</accession>
<organism evidence="1">
    <name type="scientific">Arion vulgaris</name>
    <dbReference type="NCBI Taxonomy" id="1028688"/>
    <lineage>
        <taxon>Eukaryota</taxon>
        <taxon>Metazoa</taxon>
        <taxon>Spiralia</taxon>
        <taxon>Lophotrochozoa</taxon>
        <taxon>Mollusca</taxon>
        <taxon>Gastropoda</taxon>
        <taxon>Heterobranchia</taxon>
        <taxon>Euthyneura</taxon>
        <taxon>Panpulmonata</taxon>
        <taxon>Eupulmonata</taxon>
        <taxon>Stylommatophora</taxon>
        <taxon>Helicina</taxon>
        <taxon>Arionoidea</taxon>
        <taxon>Arionidae</taxon>
        <taxon>Arion</taxon>
    </lineage>
</organism>
<protein>
    <submittedName>
        <fullName evidence="1">Uncharacterized protein</fullName>
    </submittedName>
</protein>
<gene>
    <name evidence="1" type="primary">ORF55770</name>
    <name evidence="2" type="synonym">ORF55773</name>
</gene>
<dbReference type="EMBL" id="HACG01018789">
    <property type="protein sequence ID" value="CEK65654.1"/>
    <property type="molecule type" value="Transcribed_RNA"/>
</dbReference>
<dbReference type="EMBL" id="HACG01018790">
    <property type="protein sequence ID" value="CEK65655.1"/>
    <property type="molecule type" value="Transcribed_RNA"/>
</dbReference>